<evidence type="ECO:0000256" key="2">
    <source>
        <dbReference type="SAM" id="Phobius"/>
    </source>
</evidence>
<dbReference type="Pfam" id="PF06985">
    <property type="entry name" value="HET"/>
    <property type="match status" value="1"/>
</dbReference>
<name>A0AAV9PHY4_9PEZI</name>
<dbReference type="InterPro" id="IPR010730">
    <property type="entry name" value="HET"/>
</dbReference>
<organism evidence="4 5">
    <name type="scientific">Saxophila tyrrhenica</name>
    <dbReference type="NCBI Taxonomy" id="1690608"/>
    <lineage>
        <taxon>Eukaryota</taxon>
        <taxon>Fungi</taxon>
        <taxon>Dikarya</taxon>
        <taxon>Ascomycota</taxon>
        <taxon>Pezizomycotina</taxon>
        <taxon>Dothideomycetes</taxon>
        <taxon>Dothideomycetidae</taxon>
        <taxon>Mycosphaerellales</taxon>
        <taxon>Extremaceae</taxon>
        <taxon>Saxophila</taxon>
    </lineage>
</organism>
<keyword evidence="2" id="KW-1133">Transmembrane helix</keyword>
<evidence type="ECO:0000313" key="4">
    <source>
        <dbReference type="EMBL" id="KAK5173557.1"/>
    </source>
</evidence>
<dbReference type="PANTHER" id="PTHR24148:SF64">
    <property type="entry name" value="HETEROKARYON INCOMPATIBILITY DOMAIN-CONTAINING PROTEIN"/>
    <property type="match status" value="1"/>
</dbReference>
<feature type="transmembrane region" description="Helical" evidence="2">
    <location>
        <begin position="67"/>
        <end position="84"/>
    </location>
</feature>
<gene>
    <name evidence="4" type="ORF">LTR77_002238</name>
</gene>
<dbReference type="RefSeq" id="XP_064662252.1">
    <property type="nucleotide sequence ID" value="XM_064799497.1"/>
</dbReference>
<reference evidence="4 5" key="1">
    <citation type="submission" date="2023-08" db="EMBL/GenBank/DDBJ databases">
        <title>Black Yeasts Isolated from many extreme environments.</title>
        <authorList>
            <person name="Coleine C."/>
            <person name="Stajich J.E."/>
            <person name="Selbmann L."/>
        </authorList>
    </citation>
    <scope>NUCLEOTIDE SEQUENCE [LARGE SCALE GENOMIC DNA]</scope>
    <source>
        <strain evidence="4 5">CCFEE 5935</strain>
    </source>
</reference>
<feature type="domain" description="Heterokaryon incompatibility" evidence="3">
    <location>
        <begin position="198"/>
        <end position="328"/>
    </location>
</feature>
<protein>
    <recommendedName>
        <fullName evidence="3">Heterokaryon incompatibility domain-containing protein</fullName>
    </recommendedName>
</protein>
<evidence type="ECO:0000259" key="3">
    <source>
        <dbReference type="Pfam" id="PF06985"/>
    </source>
</evidence>
<keyword evidence="2" id="KW-0472">Membrane</keyword>
<dbReference type="PANTHER" id="PTHR24148">
    <property type="entry name" value="ANKYRIN REPEAT DOMAIN-CONTAINING PROTEIN 39 HOMOLOG-RELATED"/>
    <property type="match status" value="1"/>
</dbReference>
<comment type="caution">
    <text evidence="4">The sequence shown here is derived from an EMBL/GenBank/DDBJ whole genome shotgun (WGS) entry which is preliminary data.</text>
</comment>
<dbReference type="InterPro" id="IPR052895">
    <property type="entry name" value="HetReg/Transcr_Mod"/>
</dbReference>
<feature type="transmembrane region" description="Helical" evidence="2">
    <location>
        <begin position="42"/>
        <end position="62"/>
    </location>
</feature>
<evidence type="ECO:0000256" key="1">
    <source>
        <dbReference type="SAM" id="MobiDB-lite"/>
    </source>
</evidence>
<dbReference type="EMBL" id="JAVRRT010000003">
    <property type="protein sequence ID" value="KAK5173557.1"/>
    <property type="molecule type" value="Genomic_DNA"/>
</dbReference>
<keyword evidence="5" id="KW-1185">Reference proteome</keyword>
<dbReference type="GeneID" id="89923585"/>
<proteinExistence type="predicted"/>
<keyword evidence="2" id="KW-0812">Transmembrane</keyword>
<dbReference type="Proteomes" id="UP001337655">
    <property type="component" value="Unassembled WGS sequence"/>
</dbReference>
<feature type="transmembrane region" description="Helical" evidence="2">
    <location>
        <begin position="5"/>
        <end position="30"/>
    </location>
</feature>
<feature type="compositionally biased region" description="Acidic residues" evidence="1">
    <location>
        <begin position="116"/>
        <end position="125"/>
    </location>
</feature>
<evidence type="ECO:0000313" key="5">
    <source>
        <dbReference type="Proteomes" id="UP001337655"/>
    </source>
</evidence>
<accession>A0AAV9PHY4</accession>
<dbReference type="AlphaFoldDB" id="A0AAV9PHY4"/>
<feature type="region of interest" description="Disordered" evidence="1">
    <location>
        <begin position="100"/>
        <end position="132"/>
    </location>
</feature>
<sequence length="807" mass="91454">MAIKWVYLCTGTAGFFLFCNLPLLFNIGSWDLDLDLRWASPWIQAILALVILIVIIVVVFLLVAAAAIIPVHVGWVLIAVVLIWNNERRTWSNIRTDEIFSVGEPGQPEPTARYTDEDDDNDDPDASSSNVNVDERAPLYTNLQFSGITDIRLLELEPHGAEAEAGHGDGAGNGDGSPGPRLRFLLKVWNMNDARRKYSALSYCWGDGTDSQPIHVNGTTVNVRFNLHRGLRQLVSEGHKYIWVDDLCINQADKGEQAKQIVRVAPIFQEAKIVIAWTWTTKSHPSEDATALAVEAVEPQADDSDAPEPSMEEVKRTQYWHRMWPVQEFAVAKNIRIHVGTSNRRKISADELQIKLQKAVSSSNDHNAFPFLRNAIDIRKKYQSLQDSSLLDLLLRTTANKSDWRLDRVYGLISMARDGRDFLTEPSYDMGEKEIGEEKLSRQMTSFYIERRSSHLDIILLGPCFAQSSLSVSRSLRWPSWCPNYCRFDKLPDDRRLFGYVRDLLDRGRNRQPPPNIDSDAKNRPLFWATNESVCRARVDESLTLHTEAKFLGTVASLGWIPSDGPGSNFPKTESIAKPTISGIEVAAGLWDLLQTLSQRDSWRAYLDRSTPAAADPILDHDYRTCTAAFRNFMLLVFRHKTLPDLENGPYGWYAQWLCRNQQFTFGSRTLHEHAADVAPWRLLGRKKNLWRWSEHMKDMLDATTRHSELWSWKRMHQPLWTVAQQGMRLTELAMQDRSVLGLAHPSSREGDAVWLLAGCSVPVVLRKLSNLDNGPDRYKVIGDAIIPGAMFGDAWADLLWGNIGII</sequence>